<evidence type="ECO:0000256" key="4">
    <source>
        <dbReference type="ARBA" id="ARBA00022801"/>
    </source>
</evidence>
<name>A0A5C5YSW7_9BACT</name>
<dbReference type="GO" id="GO:0000049">
    <property type="term" value="F:tRNA binding"/>
    <property type="evidence" value="ECO:0007669"/>
    <property type="project" value="UniProtKB-UniRule"/>
</dbReference>
<keyword evidence="1 6" id="KW-0819">tRNA processing</keyword>
<evidence type="ECO:0000313" key="9">
    <source>
        <dbReference type="Proteomes" id="UP000318478"/>
    </source>
</evidence>
<evidence type="ECO:0000313" key="8">
    <source>
        <dbReference type="EMBL" id="TWT78092.1"/>
    </source>
</evidence>
<evidence type="ECO:0000256" key="3">
    <source>
        <dbReference type="ARBA" id="ARBA00022759"/>
    </source>
</evidence>
<comment type="similarity">
    <text evidence="6">Belongs to the RnpA family.</text>
</comment>
<evidence type="ECO:0000256" key="5">
    <source>
        <dbReference type="ARBA" id="ARBA00022884"/>
    </source>
</evidence>
<dbReference type="OrthoDB" id="9810867at2"/>
<evidence type="ECO:0000256" key="6">
    <source>
        <dbReference type="HAMAP-Rule" id="MF_00227"/>
    </source>
</evidence>
<keyword evidence="9" id="KW-1185">Reference proteome</keyword>
<dbReference type="PANTHER" id="PTHR33992:SF1">
    <property type="entry name" value="RIBONUCLEASE P PROTEIN COMPONENT"/>
    <property type="match status" value="1"/>
</dbReference>
<accession>A0A5C5YSW7</accession>
<reference evidence="8 9" key="1">
    <citation type="submission" date="2019-02" db="EMBL/GenBank/DDBJ databases">
        <title>Deep-cultivation of Planctomycetes and their phenomic and genomic characterization uncovers novel biology.</title>
        <authorList>
            <person name="Wiegand S."/>
            <person name="Jogler M."/>
            <person name="Boedeker C."/>
            <person name="Pinto D."/>
            <person name="Vollmers J."/>
            <person name="Rivas-Marin E."/>
            <person name="Kohn T."/>
            <person name="Peeters S.H."/>
            <person name="Heuer A."/>
            <person name="Rast P."/>
            <person name="Oberbeckmann S."/>
            <person name="Bunk B."/>
            <person name="Jeske O."/>
            <person name="Meyerdierks A."/>
            <person name="Storesund J.E."/>
            <person name="Kallscheuer N."/>
            <person name="Luecker S."/>
            <person name="Lage O.M."/>
            <person name="Pohl T."/>
            <person name="Merkel B.J."/>
            <person name="Hornburger P."/>
            <person name="Mueller R.-W."/>
            <person name="Bruemmer F."/>
            <person name="Labrenz M."/>
            <person name="Spormann A.M."/>
            <person name="Op Den Camp H."/>
            <person name="Overmann J."/>
            <person name="Amann R."/>
            <person name="Jetten M.S.M."/>
            <person name="Mascher T."/>
            <person name="Medema M.H."/>
            <person name="Devos D.P."/>
            <person name="Kaster A.-K."/>
            <person name="Ovreas L."/>
            <person name="Rohde M."/>
            <person name="Galperin M.Y."/>
            <person name="Jogler C."/>
        </authorList>
    </citation>
    <scope>NUCLEOTIDE SEQUENCE [LARGE SCALE GENOMIC DNA]</scope>
    <source>
        <strain evidence="8 9">Pla123a</strain>
    </source>
</reference>
<evidence type="ECO:0000256" key="7">
    <source>
        <dbReference type="NCBIfam" id="TIGR00188"/>
    </source>
</evidence>
<dbReference type="GO" id="GO:0004526">
    <property type="term" value="F:ribonuclease P activity"/>
    <property type="evidence" value="ECO:0007669"/>
    <property type="project" value="UniProtKB-UniRule"/>
</dbReference>
<keyword evidence="3 6" id="KW-0255">Endonuclease</keyword>
<protein>
    <recommendedName>
        <fullName evidence="6 7">Ribonuclease P protein component</fullName>
        <shortName evidence="6">RNase P protein</shortName>
        <shortName evidence="6">RNaseP protein</shortName>
        <ecNumber evidence="6 7">3.1.26.5</ecNumber>
    </recommendedName>
    <alternativeName>
        <fullName evidence="6">Protein C5</fullName>
    </alternativeName>
</protein>
<keyword evidence="5 6" id="KW-0694">RNA-binding</keyword>
<evidence type="ECO:0000256" key="2">
    <source>
        <dbReference type="ARBA" id="ARBA00022722"/>
    </source>
</evidence>
<comment type="caution">
    <text evidence="8">The sequence shown here is derived from an EMBL/GenBank/DDBJ whole genome shotgun (WGS) entry which is preliminary data.</text>
</comment>
<dbReference type="GO" id="GO:0042781">
    <property type="term" value="F:3'-tRNA processing endoribonuclease activity"/>
    <property type="evidence" value="ECO:0007669"/>
    <property type="project" value="TreeGrafter"/>
</dbReference>
<organism evidence="8 9">
    <name type="scientific">Posidoniimonas polymericola</name>
    <dbReference type="NCBI Taxonomy" id="2528002"/>
    <lineage>
        <taxon>Bacteria</taxon>
        <taxon>Pseudomonadati</taxon>
        <taxon>Planctomycetota</taxon>
        <taxon>Planctomycetia</taxon>
        <taxon>Pirellulales</taxon>
        <taxon>Lacipirellulaceae</taxon>
        <taxon>Posidoniimonas</taxon>
    </lineage>
</organism>
<dbReference type="RefSeq" id="WP_146584332.1">
    <property type="nucleotide sequence ID" value="NZ_SJPO01000002.1"/>
</dbReference>
<comment type="function">
    <text evidence="6">RNaseP catalyzes the removal of the 5'-leader sequence from pre-tRNA to produce the mature 5'-terminus. It can also cleave other RNA substrates such as 4.5S RNA. The protein component plays an auxiliary but essential role in vivo by binding to the 5'-leader sequence and broadening the substrate specificity of the ribozyme.</text>
</comment>
<dbReference type="SUPFAM" id="SSF54211">
    <property type="entry name" value="Ribosomal protein S5 domain 2-like"/>
    <property type="match status" value="1"/>
</dbReference>
<dbReference type="InterPro" id="IPR020568">
    <property type="entry name" value="Ribosomal_Su5_D2-typ_SF"/>
</dbReference>
<dbReference type="GO" id="GO:0030677">
    <property type="term" value="C:ribonuclease P complex"/>
    <property type="evidence" value="ECO:0007669"/>
    <property type="project" value="TreeGrafter"/>
</dbReference>
<dbReference type="Gene3D" id="3.30.230.10">
    <property type="match status" value="1"/>
</dbReference>
<comment type="subunit">
    <text evidence="6">Consists of a catalytic RNA component (M1 or rnpB) and a protein subunit.</text>
</comment>
<dbReference type="AlphaFoldDB" id="A0A5C5YSW7"/>
<evidence type="ECO:0000256" key="1">
    <source>
        <dbReference type="ARBA" id="ARBA00022694"/>
    </source>
</evidence>
<dbReference type="InterPro" id="IPR014721">
    <property type="entry name" value="Ribsml_uS5_D2-typ_fold_subgr"/>
</dbReference>
<dbReference type="EMBL" id="SJPO01000002">
    <property type="protein sequence ID" value="TWT78092.1"/>
    <property type="molecule type" value="Genomic_DNA"/>
</dbReference>
<dbReference type="HAMAP" id="MF_00227">
    <property type="entry name" value="RNase_P"/>
    <property type="match status" value="1"/>
</dbReference>
<dbReference type="Proteomes" id="UP000318478">
    <property type="component" value="Unassembled WGS sequence"/>
</dbReference>
<dbReference type="GO" id="GO:0001682">
    <property type="term" value="P:tRNA 5'-leader removal"/>
    <property type="evidence" value="ECO:0007669"/>
    <property type="project" value="UniProtKB-UniRule"/>
</dbReference>
<proteinExistence type="inferred from homology"/>
<sequence length="124" mass="13821">MPEPPPHRLTFPKESRLLKSSDFDAVFAARQSVADQTLVLYGLANADGRPRLGLVVSRKVGNAVARNRWKRTLREAFRQSQHELPPLNYVCLPRAGQTPTTQALQASLRRLAAKVARKARPNPS</sequence>
<comment type="catalytic activity">
    <reaction evidence="6">
        <text>Endonucleolytic cleavage of RNA, removing 5'-extranucleotides from tRNA precursor.</text>
        <dbReference type="EC" id="3.1.26.5"/>
    </reaction>
</comment>
<gene>
    <name evidence="6 8" type="primary">rnpA</name>
    <name evidence="8" type="ORF">Pla123a_08810</name>
</gene>
<dbReference type="NCBIfam" id="TIGR00188">
    <property type="entry name" value="rnpA"/>
    <property type="match status" value="1"/>
</dbReference>
<keyword evidence="4 6" id="KW-0378">Hydrolase</keyword>
<dbReference type="EC" id="3.1.26.5" evidence="6 7"/>
<keyword evidence="2 6" id="KW-0540">Nuclease</keyword>
<dbReference type="Pfam" id="PF00825">
    <property type="entry name" value="Ribonuclease_P"/>
    <property type="match status" value="1"/>
</dbReference>
<dbReference type="PANTHER" id="PTHR33992">
    <property type="entry name" value="RIBONUCLEASE P PROTEIN COMPONENT"/>
    <property type="match status" value="1"/>
</dbReference>
<dbReference type="InterPro" id="IPR000100">
    <property type="entry name" value="RNase_P"/>
</dbReference>